<dbReference type="RefSeq" id="XP_014493678.1">
    <property type="nucleotide sequence ID" value="XM_014638192.2"/>
</dbReference>
<feature type="chain" id="PRO_5010324601" evidence="1">
    <location>
        <begin position="32"/>
        <end position="146"/>
    </location>
</feature>
<accession>A0A1S3TIS2</accession>
<keyword evidence="2" id="KW-1185">Reference proteome</keyword>
<dbReference type="AlphaFoldDB" id="A0A1S3TIS2"/>
<evidence type="ECO:0000256" key="1">
    <source>
        <dbReference type="SAM" id="SignalP"/>
    </source>
</evidence>
<keyword evidence="1" id="KW-0732">Signal</keyword>
<feature type="signal peptide" evidence="1">
    <location>
        <begin position="1"/>
        <end position="31"/>
    </location>
</feature>
<sequence>MTFQKGVIAFLPFLLSLVLLHQLFLTSVVSAQSENLTRRLLSLEDDEFDTEAQCPADAQTENALQTDEEIQNELHTSLLLSSTQTQTQKNVPNDSNIEVNSIISDPYIPQFPPTIQMESDVSINSNLEVQRTKECASNDRVVHDEL</sequence>
<dbReference type="KEGG" id="vra:106755959"/>
<reference evidence="3" key="2">
    <citation type="submission" date="2025-08" db="UniProtKB">
        <authorList>
            <consortium name="RefSeq"/>
        </authorList>
    </citation>
    <scope>IDENTIFICATION</scope>
    <source>
        <tissue evidence="3">Leaf</tissue>
    </source>
</reference>
<proteinExistence type="predicted"/>
<dbReference type="Proteomes" id="UP000087766">
    <property type="component" value="Chromosome 2"/>
</dbReference>
<evidence type="ECO:0000313" key="2">
    <source>
        <dbReference type="Proteomes" id="UP000087766"/>
    </source>
</evidence>
<protein>
    <submittedName>
        <fullName evidence="3">Uncharacterized protein LOC106755959 isoform X1</fullName>
    </submittedName>
</protein>
<dbReference type="GeneID" id="106755959"/>
<organism evidence="2 3">
    <name type="scientific">Vigna radiata var. radiata</name>
    <name type="common">Mung bean</name>
    <name type="synonym">Phaseolus aureus</name>
    <dbReference type="NCBI Taxonomy" id="3916"/>
    <lineage>
        <taxon>Eukaryota</taxon>
        <taxon>Viridiplantae</taxon>
        <taxon>Streptophyta</taxon>
        <taxon>Embryophyta</taxon>
        <taxon>Tracheophyta</taxon>
        <taxon>Spermatophyta</taxon>
        <taxon>Magnoliopsida</taxon>
        <taxon>eudicotyledons</taxon>
        <taxon>Gunneridae</taxon>
        <taxon>Pentapetalae</taxon>
        <taxon>rosids</taxon>
        <taxon>fabids</taxon>
        <taxon>Fabales</taxon>
        <taxon>Fabaceae</taxon>
        <taxon>Papilionoideae</taxon>
        <taxon>50 kb inversion clade</taxon>
        <taxon>NPAAA clade</taxon>
        <taxon>indigoferoid/millettioid clade</taxon>
        <taxon>Phaseoleae</taxon>
        <taxon>Vigna</taxon>
    </lineage>
</organism>
<reference evidence="2" key="1">
    <citation type="journal article" date="2014" name="Nat. Commun.">
        <title>Genome sequence of mungbean and insights into evolution within Vigna species.</title>
        <authorList>
            <person name="Kang Y.J."/>
            <person name="Kim S.K."/>
            <person name="Kim M.Y."/>
            <person name="Lestari P."/>
            <person name="Kim K.H."/>
            <person name="Ha B.K."/>
            <person name="Jun T.H."/>
            <person name="Hwang W.J."/>
            <person name="Lee T."/>
            <person name="Lee J."/>
            <person name="Shim S."/>
            <person name="Yoon M.Y."/>
            <person name="Jang Y.E."/>
            <person name="Han K.S."/>
            <person name="Taeprayoon P."/>
            <person name="Yoon N."/>
            <person name="Somta P."/>
            <person name="Tanya P."/>
            <person name="Kim K.S."/>
            <person name="Gwag J.G."/>
            <person name="Moon J.K."/>
            <person name="Lee Y.H."/>
            <person name="Park B.S."/>
            <person name="Bombarely A."/>
            <person name="Doyle J.J."/>
            <person name="Jackson S.A."/>
            <person name="Schafleitner R."/>
            <person name="Srinives P."/>
            <person name="Varshney R.K."/>
            <person name="Lee S.H."/>
        </authorList>
    </citation>
    <scope>NUCLEOTIDE SEQUENCE [LARGE SCALE GENOMIC DNA]</scope>
    <source>
        <strain evidence="2">cv. VC1973A</strain>
    </source>
</reference>
<gene>
    <name evidence="3" type="primary">LOC106755959</name>
</gene>
<dbReference type="OrthoDB" id="1428920at2759"/>
<name>A0A1S3TIS2_VIGRR</name>
<evidence type="ECO:0000313" key="3">
    <source>
        <dbReference type="RefSeq" id="XP_014493678.1"/>
    </source>
</evidence>